<dbReference type="WBParaSite" id="RSKR_0000878900.1">
    <property type="protein sequence ID" value="RSKR_0000878900.1"/>
    <property type="gene ID" value="RSKR_0000878900"/>
</dbReference>
<name>A0AC35U8N9_9BILA</name>
<accession>A0AC35U8N9</accession>
<evidence type="ECO:0000313" key="1">
    <source>
        <dbReference type="Proteomes" id="UP000095286"/>
    </source>
</evidence>
<organism evidence="1 2">
    <name type="scientific">Rhabditophanes sp. KR3021</name>
    <dbReference type="NCBI Taxonomy" id="114890"/>
    <lineage>
        <taxon>Eukaryota</taxon>
        <taxon>Metazoa</taxon>
        <taxon>Ecdysozoa</taxon>
        <taxon>Nematoda</taxon>
        <taxon>Chromadorea</taxon>
        <taxon>Rhabditida</taxon>
        <taxon>Tylenchina</taxon>
        <taxon>Panagrolaimomorpha</taxon>
        <taxon>Strongyloidoidea</taxon>
        <taxon>Alloionematidae</taxon>
        <taxon>Rhabditophanes</taxon>
    </lineage>
</organism>
<sequence>MVIRKPVLEGKLNCALKCVKCGKQYDKNSSNGTIDYHFNICKGTGIPTTSNTPITPIVQISSTNSRKRANTERSNNNLSNQDPFSKSTEDSLIMQRTICNHIVNLVIDSGMSYSAATGPAMRRFVQSISNFNSIPSRRTICRSIQTKFDAYKSSISETFNKINSKCSLQFDELSKNELQPVYLHTLLAQKQFIVSYLYNLNACIIKIESIEEINLDEPLPEMSTVITPPKNDQSDGGSSDEDSDWEAAEFKIAPINNSGVNYSTVLNILNQFKQNLIKSLKDRLETAKKMKH</sequence>
<reference evidence="2" key="1">
    <citation type="submission" date="2016-11" db="UniProtKB">
        <authorList>
            <consortium name="WormBaseParasite"/>
        </authorList>
    </citation>
    <scope>IDENTIFICATION</scope>
    <source>
        <strain evidence="2">KR3021</strain>
    </source>
</reference>
<dbReference type="Proteomes" id="UP000095286">
    <property type="component" value="Unplaced"/>
</dbReference>
<evidence type="ECO:0000313" key="2">
    <source>
        <dbReference type="WBParaSite" id="RSKR_0000878900.1"/>
    </source>
</evidence>
<protein>
    <submittedName>
        <fullName evidence="2">Uncharacterized protein</fullName>
    </submittedName>
</protein>
<proteinExistence type="predicted"/>